<evidence type="ECO:0000313" key="3">
    <source>
        <dbReference type="Proteomes" id="UP000000331"/>
    </source>
</evidence>
<proteinExistence type="predicted"/>
<accession>D9J0W7</accession>
<name>D9J0W7_9CAUD</name>
<keyword evidence="3" id="KW-1185">Reference proteome</keyword>
<dbReference type="Proteomes" id="UP000000331">
    <property type="component" value="Segment"/>
</dbReference>
<evidence type="ECO:0000313" key="2">
    <source>
        <dbReference type="EMBL" id="ADJ53205.1"/>
    </source>
</evidence>
<dbReference type="RefSeq" id="YP_004301504.1">
    <property type="nucleotide sequence ID" value="NC_015253.1"/>
</dbReference>
<sequence>MSKRNPENKDNHRGTWGISPVTKVKQSKKVYDRKKEKIKVKDY</sequence>
<dbReference type="KEGG" id="vg:10359201"/>
<evidence type="ECO:0000256" key="1">
    <source>
        <dbReference type="SAM" id="MobiDB-lite"/>
    </source>
</evidence>
<dbReference type="EMBL" id="HM242243">
    <property type="protein sequence ID" value="ADJ53205.1"/>
    <property type="molecule type" value="Genomic_DNA"/>
</dbReference>
<organism evidence="2 3">
    <name type="scientific">Brochothrix phage A9</name>
    <dbReference type="NCBI Taxonomy" id="857312"/>
    <lineage>
        <taxon>Viruses</taxon>
        <taxon>Duplodnaviria</taxon>
        <taxon>Heunggongvirae</taxon>
        <taxon>Uroviricota</taxon>
        <taxon>Caudoviricetes</taxon>
        <taxon>Herelleviridae</taxon>
        <taxon>Klumppvirus</taxon>
        <taxon>Klumppvirus A9</taxon>
    </lineage>
</organism>
<feature type="compositionally biased region" description="Basic and acidic residues" evidence="1">
    <location>
        <begin position="29"/>
        <end position="43"/>
    </location>
</feature>
<feature type="region of interest" description="Disordered" evidence="1">
    <location>
        <begin position="1"/>
        <end position="43"/>
    </location>
</feature>
<protein>
    <submittedName>
        <fullName evidence="2">Gp170</fullName>
    </submittedName>
</protein>
<dbReference type="GeneID" id="10359201"/>
<feature type="compositionally biased region" description="Basic and acidic residues" evidence="1">
    <location>
        <begin position="1"/>
        <end position="13"/>
    </location>
</feature>
<reference evidence="2 3" key="1">
    <citation type="journal article" date="2010" name="J. Bacteriol.">
        <title>Brochothrix thermosphacta bacteriophages feature heterogeneous and highly mosaic genomes and utilize unique prophage insertion sites.</title>
        <authorList>
            <person name="Kilcher S."/>
            <person name="Loessner M.J."/>
            <person name="Klumpp J."/>
        </authorList>
    </citation>
    <scope>NUCLEOTIDE SEQUENCE [LARGE SCALE GENOMIC DNA]</scope>
</reference>